<keyword evidence="11" id="KW-0496">Mitochondrion</keyword>
<dbReference type="OMA" id="TITRSCD"/>
<comment type="subcellular location">
    <subcellularLocation>
        <location evidence="3">Cytoplasm</location>
        <location evidence="3">Cytoskeleton</location>
        <location evidence="3">Microtubule organizing center</location>
        <location evidence="3">Centrosome</location>
    </subcellularLocation>
    <subcellularLocation>
        <location evidence="2">Cytoplasm</location>
        <location evidence="2">Cytoskeleton</location>
        <location evidence="2">Spindle</location>
    </subcellularLocation>
    <subcellularLocation>
        <location evidence="4">Membrane</location>
        <topology evidence="4">Single-pass type I membrane protein</topology>
    </subcellularLocation>
    <subcellularLocation>
        <location evidence="1">Mitochondrion</location>
    </subcellularLocation>
</comment>
<evidence type="ECO:0000256" key="1">
    <source>
        <dbReference type="ARBA" id="ARBA00004173"/>
    </source>
</evidence>
<dbReference type="Gene3D" id="3.30.720.220">
    <property type="match status" value="1"/>
</dbReference>
<keyword evidence="5" id="KW-0963">Cytoplasm</keyword>
<evidence type="ECO:0000256" key="3">
    <source>
        <dbReference type="ARBA" id="ARBA00004300"/>
    </source>
</evidence>
<proteinExistence type="inferred from homology"/>
<dbReference type="Pfam" id="PF05439">
    <property type="entry name" value="JTB"/>
    <property type="match status" value="1"/>
</dbReference>
<dbReference type="PhylomeDB" id="T1JET1"/>
<keyword evidence="6" id="KW-0132">Cell division</keyword>
<evidence type="ECO:0000256" key="9">
    <source>
        <dbReference type="ARBA" id="ARBA00022776"/>
    </source>
</evidence>
<evidence type="ECO:0000256" key="16">
    <source>
        <dbReference type="ARBA" id="ARBA00068227"/>
    </source>
</evidence>
<evidence type="ECO:0000256" key="15">
    <source>
        <dbReference type="ARBA" id="ARBA00060886"/>
    </source>
</evidence>
<evidence type="ECO:0000256" key="13">
    <source>
        <dbReference type="ARBA" id="ARBA00023212"/>
    </source>
</evidence>
<comment type="similarity">
    <text evidence="15">Belongs to the JTB family.</text>
</comment>
<dbReference type="eggNOG" id="KOG4084">
    <property type="taxonomic scope" value="Eukaryota"/>
</dbReference>
<evidence type="ECO:0000313" key="19">
    <source>
        <dbReference type="Proteomes" id="UP000014500"/>
    </source>
</evidence>
<dbReference type="Proteomes" id="UP000014500">
    <property type="component" value="Unassembled WGS sequence"/>
</dbReference>
<evidence type="ECO:0000256" key="5">
    <source>
        <dbReference type="ARBA" id="ARBA00022490"/>
    </source>
</evidence>
<evidence type="ECO:0000256" key="2">
    <source>
        <dbReference type="ARBA" id="ARBA00004186"/>
    </source>
</evidence>
<keyword evidence="8" id="KW-0732">Signal</keyword>
<dbReference type="GO" id="GO:0005819">
    <property type="term" value="C:spindle"/>
    <property type="evidence" value="ECO:0007669"/>
    <property type="project" value="UniProtKB-SubCell"/>
</dbReference>
<reference evidence="18" key="2">
    <citation type="submission" date="2015-02" db="UniProtKB">
        <authorList>
            <consortium name="EnsemblMetazoa"/>
        </authorList>
    </citation>
    <scope>IDENTIFICATION</scope>
</reference>
<dbReference type="HOGENOM" id="CLU_130083_0_1_1"/>
<dbReference type="InterPro" id="IPR008657">
    <property type="entry name" value="JTB"/>
</dbReference>
<evidence type="ECO:0000256" key="8">
    <source>
        <dbReference type="ARBA" id="ARBA00022729"/>
    </source>
</evidence>
<keyword evidence="7 17" id="KW-0812">Transmembrane</keyword>
<dbReference type="GO" id="GO:0030496">
    <property type="term" value="C:midbody"/>
    <property type="evidence" value="ECO:0007669"/>
    <property type="project" value="TreeGrafter"/>
</dbReference>
<evidence type="ECO:0000256" key="7">
    <source>
        <dbReference type="ARBA" id="ARBA00022692"/>
    </source>
</evidence>
<evidence type="ECO:0000256" key="12">
    <source>
        <dbReference type="ARBA" id="ARBA00023136"/>
    </source>
</evidence>
<evidence type="ECO:0000256" key="4">
    <source>
        <dbReference type="ARBA" id="ARBA00004479"/>
    </source>
</evidence>
<organism evidence="18 19">
    <name type="scientific">Strigamia maritima</name>
    <name type="common">European centipede</name>
    <name type="synonym">Geophilus maritimus</name>
    <dbReference type="NCBI Taxonomy" id="126957"/>
    <lineage>
        <taxon>Eukaryota</taxon>
        <taxon>Metazoa</taxon>
        <taxon>Ecdysozoa</taxon>
        <taxon>Arthropoda</taxon>
        <taxon>Myriapoda</taxon>
        <taxon>Chilopoda</taxon>
        <taxon>Pleurostigmophora</taxon>
        <taxon>Geophilomorpha</taxon>
        <taxon>Linotaeniidae</taxon>
        <taxon>Strigamia</taxon>
    </lineage>
</organism>
<dbReference type="AlphaFoldDB" id="T1JET1"/>
<dbReference type="FunFam" id="3.30.720.220:FF:000001">
    <property type="entry name" value="Jumping translocation breakpoint"/>
    <property type="match status" value="1"/>
</dbReference>
<dbReference type="GO" id="GO:0005739">
    <property type="term" value="C:mitochondrion"/>
    <property type="evidence" value="ECO:0007669"/>
    <property type="project" value="UniProtKB-SubCell"/>
</dbReference>
<keyword evidence="13" id="KW-0206">Cytoskeleton</keyword>
<dbReference type="PANTHER" id="PTHR13041:SF3">
    <property type="entry name" value="PROTEIN JTB"/>
    <property type="match status" value="1"/>
</dbReference>
<dbReference type="GO" id="GO:0016020">
    <property type="term" value="C:membrane"/>
    <property type="evidence" value="ECO:0007669"/>
    <property type="project" value="UniProtKB-SubCell"/>
</dbReference>
<sequence length="157" mass="18145">MIELCTRKRMLILVIVLIGVSLLALGFETFLTSNSGHSNTGHSNSIMSPNTSKNACWINKDVKIIKECQQCSTFDMNVKVPACLPTGYREQVHCIHEDEDVWRSCDRLPWLEKRNFWLFESTFFVLGLFSGFVTYQRQRLLNRRTLERIQKQISAGV</sequence>
<dbReference type="PANTHER" id="PTHR13041">
    <property type="entry name" value="JTB PROTEIN-RELATED"/>
    <property type="match status" value="1"/>
</dbReference>
<accession>T1JET1</accession>
<reference evidence="19" key="1">
    <citation type="submission" date="2011-05" db="EMBL/GenBank/DDBJ databases">
        <authorList>
            <person name="Richards S.R."/>
            <person name="Qu J."/>
            <person name="Jiang H."/>
            <person name="Jhangiani S.N."/>
            <person name="Agravi P."/>
            <person name="Goodspeed R."/>
            <person name="Gross S."/>
            <person name="Mandapat C."/>
            <person name="Jackson L."/>
            <person name="Mathew T."/>
            <person name="Pu L."/>
            <person name="Thornton R."/>
            <person name="Saada N."/>
            <person name="Wilczek-Boney K.B."/>
            <person name="Lee S."/>
            <person name="Kovar C."/>
            <person name="Wu Y."/>
            <person name="Scherer S.E."/>
            <person name="Worley K.C."/>
            <person name="Muzny D.M."/>
            <person name="Gibbs R."/>
        </authorList>
    </citation>
    <scope>NUCLEOTIDE SEQUENCE</scope>
    <source>
        <strain evidence="19">Brora</strain>
    </source>
</reference>
<evidence type="ECO:0000256" key="14">
    <source>
        <dbReference type="ARBA" id="ARBA00023306"/>
    </source>
</evidence>
<dbReference type="GO" id="GO:0000281">
    <property type="term" value="P:mitotic cytokinesis"/>
    <property type="evidence" value="ECO:0007669"/>
    <property type="project" value="TreeGrafter"/>
</dbReference>
<evidence type="ECO:0000256" key="10">
    <source>
        <dbReference type="ARBA" id="ARBA00022989"/>
    </source>
</evidence>
<evidence type="ECO:0000313" key="18">
    <source>
        <dbReference type="EnsemblMetazoa" id="SMAR012334-PA"/>
    </source>
</evidence>
<evidence type="ECO:0000256" key="6">
    <source>
        <dbReference type="ARBA" id="ARBA00022618"/>
    </source>
</evidence>
<evidence type="ECO:0000256" key="17">
    <source>
        <dbReference type="SAM" id="Phobius"/>
    </source>
</evidence>
<dbReference type="EMBL" id="JH432130">
    <property type="status" value="NOT_ANNOTATED_CDS"/>
    <property type="molecule type" value="Genomic_DNA"/>
</dbReference>
<feature type="transmembrane region" description="Helical" evidence="17">
    <location>
        <begin position="116"/>
        <end position="135"/>
    </location>
</feature>
<keyword evidence="19" id="KW-1185">Reference proteome</keyword>
<protein>
    <recommendedName>
        <fullName evidence="16">Protein JTB</fullName>
    </recommendedName>
</protein>
<evidence type="ECO:0000256" key="11">
    <source>
        <dbReference type="ARBA" id="ARBA00023128"/>
    </source>
</evidence>
<name>T1JET1_STRMM</name>
<keyword evidence="12 17" id="KW-0472">Membrane</keyword>
<keyword evidence="14" id="KW-0131">Cell cycle</keyword>
<keyword evidence="9" id="KW-0498">Mitosis</keyword>
<keyword evidence="10 17" id="KW-1133">Transmembrane helix</keyword>
<dbReference type="EnsemblMetazoa" id="SMAR012334-RA">
    <property type="protein sequence ID" value="SMAR012334-PA"/>
    <property type="gene ID" value="SMAR012334"/>
</dbReference>
<dbReference type="GO" id="GO:0005813">
    <property type="term" value="C:centrosome"/>
    <property type="evidence" value="ECO:0007669"/>
    <property type="project" value="UniProtKB-SubCell"/>
</dbReference>